<organism evidence="1 2">
    <name type="scientific">Blastococcus carthaginiensis</name>
    <dbReference type="NCBI Taxonomy" id="3050034"/>
    <lineage>
        <taxon>Bacteria</taxon>
        <taxon>Bacillati</taxon>
        <taxon>Actinomycetota</taxon>
        <taxon>Actinomycetes</taxon>
        <taxon>Geodermatophilales</taxon>
        <taxon>Geodermatophilaceae</taxon>
        <taxon>Blastococcus</taxon>
    </lineage>
</organism>
<evidence type="ECO:0000313" key="1">
    <source>
        <dbReference type="EMBL" id="MDP5184743.1"/>
    </source>
</evidence>
<dbReference type="RefSeq" id="WP_306001292.1">
    <property type="nucleotide sequence ID" value="NZ_JASNFN010000030.1"/>
</dbReference>
<name>A0ABT9IGM8_9ACTN</name>
<accession>A0ABT9IGM8</accession>
<sequence length="105" mass="12054">MPDDELDRLRDDVVEPVARSILRDDEFESAELWREDGVAPDEIWVRVVARGEVFCDLLSSPSWEEFGRAGPGALAERLADHLEDWVCETRFAWGQRRTADPAARR</sequence>
<evidence type="ECO:0000313" key="2">
    <source>
        <dbReference type="Proteomes" id="UP001233673"/>
    </source>
</evidence>
<proteinExistence type="predicted"/>
<dbReference type="Proteomes" id="UP001233673">
    <property type="component" value="Unassembled WGS sequence"/>
</dbReference>
<comment type="caution">
    <text evidence="1">The sequence shown here is derived from an EMBL/GenBank/DDBJ whole genome shotgun (WGS) entry which is preliminary data.</text>
</comment>
<protein>
    <submittedName>
        <fullName evidence="1">Uncharacterized protein</fullName>
    </submittedName>
</protein>
<gene>
    <name evidence="1" type="ORF">QOZ88_19075</name>
</gene>
<reference evidence="2" key="1">
    <citation type="submission" date="2023-05" db="EMBL/GenBank/DDBJ databases">
        <title>Draft genome of Pseudofrankia sp. BMG5.37.</title>
        <authorList>
            <person name="Gtari M."/>
            <person name="Ghodhbane F."/>
            <person name="Sbissi I."/>
        </authorList>
    </citation>
    <scope>NUCLEOTIDE SEQUENCE [LARGE SCALE GENOMIC DNA]</scope>
    <source>
        <strain evidence="2">BMG 814</strain>
    </source>
</reference>
<dbReference type="EMBL" id="JASNFN010000030">
    <property type="protein sequence ID" value="MDP5184743.1"/>
    <property type="molecule type" value="Genomic_DNA"/>
</dbReference>
<keyword evidence="2" id="KW-1185">Reference proteome</keyword>